<dbReference type="OrthoDB" id="444472at2759"/>
<dbReference type="AlphaFoldDB" id="A0A0G4GSF6"/>
<gene>
    <name evidence="1" type="ORF">Vbra_22845</name>
</gene>
<evidence type="ECO:0000313" key="2">
    <source>
        <dbReference type="Proteomes" id="UP000041254"/>
    </source>
</evidence>
<dbReference type="VEuPathDB" id="CryptoDB:Vbra_22845"/>
<organism evidence="1 2">
    <name type="scientific">Vitrella brassicaformis (strain CCMP3155)</name>
    <dbReference type="NCBI Taxonomy" id="1169540"/>
    <lineage>
        <taxon>Eukaryota</taxon>
        <taxon>Sar</taxon>
        <taxon>Alveolata</taxon>
        <taxon>Colpodellida</taxon>
        <taxon>Vitrellaceae</taxon>
        <taxon>Vitrella</taxon>
    </lineage>
</organism>
<dbReference type="Proteomes" id="UP000041254">
    <property type="component" value="Unassembled WGS sequence"/>
</dbReference>
<keyword evidence="2" id="KW-1185">Reference proteome</keyword>
<evidence type="ECO:0000313" key="1">
    <source>
        <dbReference type="EMBL" id="CEM33543.1"/>
    </source>
</evidence>
<reference evidence="1 2" key="1">
    <citation type="submission" date="2014-11" db="EMBL/GenBank/DDBJ databases">
        <authorList>
            <person name="Zhu J."/>
            <person name="Qi W."/>
            <person name="Song R."/>
        </authorList>
    </citation>
    <scope>NUCLEOTIDE SEQUENCE [LARGE SCALE GENOMIC DNA]</scope>
</reference>
<proteinExistence type="predicted"/>
<dbReference type="InParanoid" id="A0A0G4GSF6"/>
<sequence>MQGVEPGRSATGRSWGWASYACGLRGVLEKIRTALPDRLVVAFADNIYIGTTQDKVAHDFDMAENELAIVRQNLVREKCEVWGKHFTKGMDRPANMPSGVCVRDEGL</sequence>
<name>A0A0G4GSF6_VITBC</name>
<protein>
    <submittedName>
        <fullName evidence="1">Uncharacterized protein</fullName>
    </submittedName>
</protein>
<accession>A0A0G4GSF6</accession>
<feature type="non-terminal residue" evidence="1">
    <location>
        <position position="107"/>
    </location>
</feature>
<dbReference type="PhylomeDB" id="A0A0G4GSF6"/>
<dbReference type="EMBL" id="CDMY01000787">
    <property type="protein sequence ID" value="CEM33543.1"/>
    <property type="molecule type" value="Genomic_DNA"/>
</dbReference>